<reference evidence="2" key="1">
    <citation type="submission" date="2020-11" db="EMBL/GenBank/DDBJ databases">
        <authorList>
            <person name="Whiteford S."/>
        </authorList>
    </citation>
    <scope>NUCLEOTIDE SEQUENCE</scope>
</reference>
<protein>
    <submittedName>
        <fullName evidence="2">(diamondback moth) hypothetical protein</fullName>
    </submittedName>
</protein>
<comment type="caution">
    <text evidence="2">The sequence shown here is derived from an EMBL/GenBank/DDBJ whole genome shotgun (WGS) entry which is preliminary data.</text>
</comment>
<proteinExistence type="predicted"/>
<gene>
    <name evidence="2" type="ORF">PLXY2_LOCUS6690</name>
</gene>
<dbReference type="EMBL" id="CAJHNJ030000021">
    <property type="protein sequence ID" value="CAG9118512.1"/>
    <property type="molecule type" value="Genomic_DNA"/>
</dbReference>
<dbReference type="AlphaFoldDB" id="A0A8S4ES32"/>
<evidence type="ECO:0000313" key="3">
    <source>
        <dbReference type="Proteomes" id="UP000653454"/>
    </source>
</evidence>
<evidence type="ECO:0000313" key="2">
    <source>
        <dbReference type="EMBL" id="CAG9118512.1"/>
    </source>
</evidence>
<evidence type="ECO:0000256" key="1">
    <source>
        <dbReference type="SAM" id="MobiDB-lite"/>
    </source>
</evidence>
<organism evidence="2 3">
    <name type="scientific">Plutella xylostella</name>
    <name type="common">Diamondback moth</name>
    <name type="synonym">Plutella maculipennis</name>
    <dbReference type="NCBI Taxonomy" id="51655"/>
    <lineage>
        <taxon>Eukaryota</taxon>
        <taxon>Metazoa</taxon>
        <taxon>Ecdysozoa</taxon>
        <taxon>Arthropoda</taxon>
        <taxon>Hexapoda</taxon>
        <taxon>Insecta</taxon>
        <taxon>Pterygota</taxon>
        <taxon>Neoptera</taxon>
        <taxon>Endopterygota</taxon>
        <taxon>Lepidoptera</taxon>
        <taxon>Glossata</taxon>
        <taxon>Ditrysia</taxon>
        <taxon>Yponomeutoidea</taxon>
        <taxon>Plutellidae</taxon>
        <taxon>Plutella</taxon>
    </lineage>
</organism>
<feature type="region of interest" description="Disordered" evidence="1">
    <location>
        <begin position="45"/>
        <end position="69"/>
    </location>
</feature>
<accession>A0A8S4ES32</accession>
<keyword evidence="3" id="KW-1185">Reference proteome</keyword>
<dbReference type="Proteomes" id="UP000653454">
    <property type="component" value="Unassembled WGS sequence"/>
</dbReference>
<sequence length="69" mass="7373">MFVSDTRSPPPRVSGTQLKVKQQEQPIFVDIPLVVVTVGSAGQAKIKEKATSTKSSRAAQPPKLRTAAI</sequence>
<name>A0A8S4ES32_PLUXY</name>